<reference evidence="7 9" key="2">
    <citation type="journal article" date="2013" name="Nature">
        <title>Insights into bilaterian evolution from three spiralian genomes.</title>
        <authorList>
            <person name="Simakov O."/>
            <person name="Marletaz F."/>
            <person name="Cho S.J."/>
            <person name="Edsinger-Gonzales E."/>
            <person name="Havlak P."/>
            <person name="Hellsten U."/>
            <person name="Kuo D.H."/>
            <person name="Larsson T."/>
            <person name="Lv J."/>
            <person name="Arendt D."/>
            <person name="Savage R."/>
            <person name="Osoegawa K."/>
            <person name="de Jong P."/>
            <person name="Grimwood J."/>
            <person name="Chapman J.A."/>
            <person name="Shapiro H."/>
            <person name="Aerts A."/>
            <person name="Otillar R.P."/>
            <person name="Terry A.Y."/>
            <person name="Boore J.L."/>
            <person name="Grigoriev I.V."/>
            <person name="Lindberg D.R."/>
            <person name="Seaver E.C."/>
            <person name="Weisblat D.A."/>
            <person name="Putnam N.H."/>
            <person name="Rokhsar D.S."/>
        </authorList>
    </citation>
    <scope>NUCLEOTIDE SEQUENCE</scope>
    <source>
        <strain evidence="7 9">I ESC-2004</strain>
    </source>
</reference>
<evidence type="ECO:0000259" key="6">
    <source>
        <dbReference type="PROSITE" id="PS51465"/>
    </source>
</evidence>
<dbReference type="GO" id="GO:0005518">
    <property type="term" value="F:collagen binding"/>
    <property type="evidence" value="ECO:0007669"/>
    <property type="project" value="TreeGrafter"/>
</dbReference>
<dbReference type="GO" id="GO:0005615">
    <property type="term" value="C:extracellular space"/>
    <property type="evidence" value="ECO:0007669"/>
    <property type="project" value="TreeGrafter"/>
</dbReference>
<dbReference type="STRING" id="283909.R7TT45"/>
<proteinExistence type="predicted"/>
<reference evidence="9" key="1">
    <citation type="submission" date="2012-12" db="EMBL/GenBank/DDBJ databases">
        <authorList>
            <person name="Hellsten U."/>
            <person name="Grimwood J."/>
            <person name="Chapman J.A."/>
            <person name="Shapiro H."/>
            <person name="Aerts A."/>
            <person name="Otillar R.P."/>
            <person name="Terry A.Y."/>
            <person name="Boore J.L."/>
            <person name="Simakov O."/>
            <person name="Marletaz F."/>
            <person name="Cho S.-J."/>
            <person name="Edsinger-Gonzales E."/>
            <person name="Havlak P."/>
            <person name="Kuo D.-H."/>
            <person name="Larsson T."/>
            <person name="Lv J."/>
            <person name="Arendt D."/>
            <person name="Savage R."/>
            <person name="Osoegawa K."/>
            <person name="de Jong P."/>
            <person name="Lindberg D.R."/>
            <person name="Seaver E.C."/>
            <person name="Weisblat D.A."/>
            <person name="Putnam N.H."/>
            <person name="Grigoriev I.V."/>
            <person name="Rokhsar D.S."/>
        </authorList>
    </citation>
    <scope>NUCLEOTIDE SEQUENCE</scope>
    <source>
        <strain evidence="9">I ESC-2004</strain>
    </source>
</reference>
<evidence type="ECO:0000313" key="7">
    <source>
        <dbReference type="EMBL" id="ELT94666.1"/>
    </source>
</evidence>
<dbReference type="PANTHER" id="PTHR13866">
    <property type="entry name" value="SPARC OSTEONECTIN"/>
    <property type="match status" value="1"/>
</dbReference>
<name>R7TT45_CAPTE</name>
<evidence type="ECO:0000313" key="8">
    <source>
        <dbReference type="EnsemblMetazoa" id="CapteP225790"/>
    </source>
</evidence>
<dbReference type="Pfam" id="PF07648">
    <property type="entry name" value="Kazal_2"/>
    <property type="match status" value="1"/>
</dbReference>
<dbReference type="HOGENOM" id="CLU_1009174_0_0_1"/>
<reference evidence="8" key="3">
    <citation type="submission" date="2015-06" db="UniProtKB">
        <authorList>
            <consortium name="EnsemblMetazoa"/>
        </authorList>
    </citation>
    <scope>IDENTIFICATION</scope>
</reference>
<dbReference type="GO" id="GO:0005509">
    <property type="term" value="F:calcium ion binding"/>
    <property type="evidence" value="ECO:0007669"/>
    <property type="project" value="TreeGrafter"/>
</dbReference>
<dbReference type="Gene3D" id="3.30.60.30">
    <property type="match status" value="1"/>
</dbReference>
<accession>R7TT45</accession>
<dbReference type="OMA" id="CMENMQG"/>
<dbReference type="InterPro" id="IPR036058">
    <property type="entry name" value="Kazal_dom_sf"/>
</dbReference>
<dbReference type="InterPro" id="IPR002350">
    <property type="entry name" value="Kazal_dom"/>
</dbReference>
<dbReference type="GO" id="GO:0050840">
    <property type="term" value="F:extracellular matrix binding"/>
    <property type="evidence" value="ECO:0007669"/>
    <property type="project" value="TreeGrafter"/>
</dbReference>
<dbReference type="CDD" id="cd00104">
    <property type="entry name" value="KAZAL_FS"/>
    <property type="match status" value="1"/>
</dbReference>
<dbReference type="SMART" id="SM00280">
    <property type="entry name" value="KAZAL"/>
    <property type="match status" value="1"/>
</dbReference>
<dbReference type="Proteomes" id="UP000014760">
    <property type="component" value="Unassembled WGS sequence"/>
</dbReference>
<organism evidence="7">
    <name type="scientific">Capitella teleta</name>
    <name type="common">Polychaete worm</name>
    <dbReference type="NCBI Taxonomy" id="283909"/>
    <lineage>
        <taxon>Eukaryota</taxon>
        <taxon>Metazoa</taxon>
        <taxon>Spiralia</taxon>
        <taxon>Lophotrochozoa</taxon>
        <taxon>Annelida</taxon>
        <taxon>Polychaeta</taxon>
        <taxon>Sedentaria</taxon>
        <taxon>Scolecida</taxon>
        <taxon>Capitellidae</taxon>
        <taxon>Capitella</taxon>
    </lineage>
</organism>
<keyword evidence="2" id="KW-1015">Disulfide bond</keyword>
<feature type="compositionally biased region" description="Basic and acidic residues" evidence="4">
    <location>
        <begin position="174"/>
        <end position="186"/>
    </location>
</feature>
<keyword evidence="1 5" id="KW-0732">Signal</keyword>
<gene>
    <name evidence="7" type="ORF">CAPTEDRAFT_225790</name>
</gene>
<dbReference type="OrthoDB" id="192611at2759"/>
<feature type="compositionally biased region" description="Basic residues" evidence="4">
    <location>
        <begin position="237"/>
        <end position="251"/>
    </location>
</feature>
<feature type="domain" description="Kazal-like" evidence="6">
    <location>
        <begin position="98"/>
        <end position="164"/>
    </location>
</feature>
<feature type="region of interest" description="Disordered" evidence="4">
    <location>
        <begin position="159"/>
        <end position="261"/>
    </location>
</feature>
<dbReference type="PANTHER" id="PTHR13866:SF14">
    <property type="entry name" value="BM-40"/>
    <property type="match status" value="1"/>
</dbReference>
<dbReference type="EMBL" id="AMQN01012209">
    <property type="status" value="NOT_ANNOTATED_CDS"/>
    <property type="molecule type" value="Genomic_DNA"/>
</dbReference>
<sequence length="276" mass="32348">MNIRHVFLTQLLAVISIAMATKLERSKQVGYSSALVNQCPECNIRECETVIADDCDGQIVKDECDCCPVCLQDQGLDELFSPPHPAPQNNSCESVTCPRNQICIANIQNIPMCRCPSQFWCKHGSRRPLCSEDGVTFKSRCYLKVDECNTGKKIKIRHKGQCRSGGNLHRRTQARSEKLKEREQRRRDRKKQKQANRERKQTPVVENNNRQEQRFNNRQNEQRLSSRHTEQRPVNRQNKKQKIRGNRRLSGRKTTWGELKKEERRRYKRRFKNGQV</sequence>
<evidence type="ECO:0000256" key="3">
    <source>
        <dbReference type="ARBA" id="ARBA00023180"/>
    </source>
</evidence>
<evidence type="ECO:0000256" key="1">
    <source>
        <dbReference type="ARBA" id="ARBA00022729"/>
    </source>
</evidence>
<keyword evidence="9" id="KW-1185">Reference proteome</keyword>
<feature type="chain" id="PRO_5008787318" description="Kazal-like domain-containing protein" evidence="5">
    <location>
        <begin position="21"/>
        <end position="276"/>
    </location>
</feature>
<dbReference type="SUPFAM" id="SSF100895">
    <property type="entry name" value="Kazal-type serine protease inhibitors"/>
    <property type="match status" value="1"/>
</dbReference>
<dbReference type="PROSITE" id="PS51465">
    <property type="entry name" value="KAZAL_2"/>
    <property type="match status" value="1"/>
</dbReference>
<evidence type="ECO:0000256" key="5">
    <source>
        <dbReference type="SAM" id="SignalP"/>
    </source>
</evidence>
<evidence type="ECO:0000313" key="9">
    <source>
        <dbReference type="Proteomes" id="UP000014760"/>
    </source>
</evidence>
<dbReference type="EnsemblMetazoa" id="CapteT225790">
    <property type="protein sequence ID" value="CapteP225790"/>
    <property type="gene ID" value="CapteG225790"/>
</dbReference>
<dbReference type="AlphaFoldDB" id="R7TT45"/>
<evidence type="ECO:0000256" key="2">
    <source>
        <dbReference type="ARBA" id="ARBA00023157"/>
    </source>
</evidence>
<feature type="signal peptide" evidence="5">
    <location>
        <begin position="1"/>
        <end position="20"/>
    </location>
</feature>
<evidence type="ECO:0000256" key="4">
    <source>
        <dbReference type="SAM" id="MobiDB-lite"/>
    </source>
</evidence>
<keyword evidence="3" id="KW-0325">Glycoprotein</keyword>
<protein>
    <recommendedName>
        <fullName evidence="6">Kazal-like domain-containing protein</fullName>
    </recommendedName>
</protein>
<dbReference type="EMBL" id="KB309368">
    <property type="protein sequence ID" value="ELT94666.1"/>
    <property type="molecule type" value="Genomic_DNA"/>
</dbReference>